<proteinExistence type="predicted"/>
<accession>A0A497VC40</accession>
<dbReference type="AlphaFoldDB" id="A0A497VC40"/>
<comment type="caution">
    <text evidence="1">The sequence shown here is derived from an EMBL/GenBank/DDBJ whole genome shotgun (WGS) entry which is preliminary data.</text>
</comment>
<keyword evidence="2" id="KW-1185">Reference proteome</keyword>
<sequence length="78" mass="8476">MVLSAGGTNPGSKLPLSEQRVAKKVELRRLGNGKPGNAFYVNVLKFVLAPRLVVPQRSALRTATVSDILALDRTIEYL</sequence>
<gene>
    <name evidence="1" type="ORF">BCF46_2949</name>
</gene>
<organism evidence="1 2">
    <name type="scientific">Litoreibacter meonggei</name>
    <dbReference type="NCBI Taxonomy" id="1049199"/>
    <lineage>
        <taxon>Bacteria</taxon>
        <taxon>Pseudomonadati</taxon>
        <taxon>Pseudomonadota</taxon>
        <taxon>Alphaproteobacteria</taxon>
        <taxon>Rhodobacterales</taxon>
        <taxon>Roseobacteraceae</taxon>
        <taxon>Litoreibacter</taxon>
    </lineage>
</organism>
<evidence type="ECO:0000313" key="2">
    <source>
        <dbReference type="Proteomes" id="UP000269157"/>
    </source>
</evidence>
<name>A0A497VC40_9RHOB</name>
<dbReference type="Proteomes" id="UP000269157">
    <property type="component" value="Unassembled WGS sequence"/>
</dbReference>
<protein>
    <submittedName>
        <fullName evidence="1">Uncharacterized protein</fullName>
    </submittedName>
</protein>
<dbReference type="EMBL" id="RCCE01000005">
    <property type="protein sequence ID" value="RLJ41161.1"/>
    <property type="molecule type" value="Genomic_DNA"/>
</dbReference>
<reference evidence="1 2" key="1">
    <citation type="submission" date="2018-10" db="EMBL/GenBank/DDBJ databases">
        <title>Genomic Encyclopedia of Archaeal and Bacterial Type Strains, Phase II (KMG-II): from individual species to whole genera.</title>
        <authorList>
            <person name="Goeker M."/>
        </authorList>
    </citation>
    <scope>NUCLEOTIDE SEQUENCE [LARGE SCALE GENOMIC DNA]</scope>
    <source>
        <strain evidence="1 2">DSM 29466</strain>
    </source>
</reference>
<evidence type="ECO:0000313" key="1">
    <source>
        <dbReference type="EMBL" id="RLJ41161.1"/>
    </source>
</evidence>